<accession>A0ABU4MTM4</accession>
<proteinExistence type="predicted"/>
<feature type="transmembrane region" description="Helical" evidence="2">
    <location>
        <begin position="44"/>
        <end position="67"/>
    </location>
</feature>
<feature type="compositionally biased region" description="Low complexity" evidence="1">
    <location>
        <begin position="221"/>
        <end position="262"/>
    </location>
</feature>
<feature type="transmembrane region" description="Helical" evidence="2">
    <location>
        <begin position="12"/>
        <end position="32"/>
    </location>
</feature>
<evidence type="ECO:0000256" key="2">
    <source>
        <dbReference type="SAM" id="Phobius"/>
    </source>
</evidence>
<feature type="region of interest" description="Disordered" evidence="1">
    <location>
        <begin position="303"/>
        <end position="326"/>
    </location>
</feature>
<dbReference type="EMBL" id="JARAWJ010000014">
    <property type="protein sequence ID" value="MDX3039433.1"/>
    <property type="molecule type" value="Genomic_DNA"/>
</dbReference>
<evidence type="ECO:0008006" key="5">
    <source>
        <dbReference type="Google" id="ProtNLM"/>
    </source>
</evidence>
<feature type="transmembrane region" description="Helical" evidence="2">
    <location>
        <begin position="102"/>
        <end position="123"/>
    </location>
</feature>
<evidence type="ECO:0000256" key="1">
    <source>
        <dbReference type="SAM" id="MobiDB-lite"/>
    </source>
</evidence>
<dbReference type="Proteomes" id="UP001282474">
    <property type="component" value="Unassembled WGS sequence"/>
</dbReference>
<gene>
    <name evidence="3" type="ORF">PV383_19945</name>
</gene>
<name>A0ABU4MTM4_9ACTN</name>
<feature type="region of interest" description="Disordered" evidence="1">
    <location>
        <begin position="214"/>
        <end position="262"/>
    </location>
</feature>
<reference evidence="3 4" key="1">
    <citation type="journal article" date="2023" name="Microb. Genom.">
        <title>Mesoterricola silvestris gen. nov., sp. nov., Mesoterricola sediminis sp. nov., Geothrix oryzae sp. nov., Geothrix edaphica sp. nov., Geothrix rubra sp. nov., and Geothrix limicola sp. nov., six novel members of Acidobacteriota isolated from soils.</title>
        <authorList>
            <person name="Weisberg A.J."/>
            <person name="Pearce E."/>
            <person name="Kramer C.G."/>
            <person name="Chang J.H."/>
            <person name="Clarke C.R."/>
        </authorList>
    </citation>
    <scope>NUCLEOTIDE SEQUENCE [LARGE SCALE GENOMIC DNA]</scope>
    <source>
        <strain evidence="3 4">NE20-4-1</strain>
    </source>
</reference>
<comment type="caution">
    <text evidence="3">The sequence shown here is derived from an EMBL/GenBank/DDBJ whole genome shotgun (WGS) entry which is preliminary data.</text>
</comment>
<evidence type="ECO:0000313" key="3">
    <source>
        <dbReference type="EMBL" id="MDX3039433.1"/>
    </source>
</evidence>
<protein>
    <recommendedName>
        <fullName evidence="5">Conjugal transfer protein</fullName>
    </recommendedName>
</protein>
<keyword evidence="2" id="KW-1133">Transmembrane helix</keyword>
<evidence type="ECO:0000313" key="4">
    <source>
        <dbReference type="Proteomes" id="UP001282474"/>
    </source>
</evidence>
<organism evidence="3 4">
    <name type="scientific">Streptomyces caniscabiei</name>
    <dbReference type="NCBI Taxonomy" id="2746961"/>
    <lineage>
        <taxon>Bacteria</taxon>
        <taxon>Bacillati</taxon>
        <taxon>Actinomycetota</taxon>
        <taxon>Actinomycetes</taxon>
        <taxon>Kitasatosporales</taxon>
        <taxon>Streptomycetaceae</taxon>
        <taxon>Streptomyces</taxon>
    </lineage>
</organism>
<sequence>MNKKLSWGQKTVLVLATLPMIAVGAVGGWGTYTNIVAEFGRAATAAGAVAAGEGVTLVAALVMLVLTMLGQSSPAVVRVFLWLGPLAASTMGVAVADTPTERILYALMPLGMCGAAEGVGLLARRVVVYRTDVDVEAQRRNAAILRKIAYHRARADRHPWKYVRRYSALVAWRLMGQLGHGDATLGSALTDVQNIRVVEGANTALAAMLHTGHELPPATPRHPVAAATATPRTPRATVTAKTVTPPEAEATPAPTAAPEQPVVCYEPGTPQYVVRELWTRLNHQPIQSDIVTALGAAGLANSEQQARKIRSQVRRENPGLPGPRAA</sequence>
<keyword evidence="2" id="KW-0812">Transmembrane</keyword>
<keyword evidence="2" id="KW-0472">Membrane</keyword>
<dbReference type="RefSeq" id="WP_319703468.1">
    <property type="nucleotide sequence ID" value="NZ_JARAWJ010000014.1"/>
</dbReference>
<feature type="transmembrane region" description="Helical" evidence="2">
    <location>
        <begin position="79"/>
        <end position="96"/>
    </location>
</feature>
<keyword evidence="4" id="KW-1185">Reference proteome</keyword>